<evidence type="ECO:0000256" key="4">
    <source>
        <dbReference type="ARBA" id="ARBA00022822"/>
    </source>
</evidence>
<evidence type="ECO:0000256" key="6">
    <source>
        <dbReference type="ARBA" id="ARBA00023239"/>
    </source>
</evidence>
<keyword evidence="5 8" id="KW-0057">Aromatic amino acid biosynthesis</keyword>
<evidence type="ECO:0000313" key="11">
    <source>
        <dbReference type="Proteomes" id="UP000034894"/>
    </source>
</evidence>
<comment type="caution">
    <text evidence="10">The sequence shown here is derived from an EMBL/GenBank/DDBJ whole genome shotgun (WGS) entry which is preliminary data.</text>
</comment>
<comment type="function">
    <text evidence="8">The alpha subunit is responsible for the aldol cleavage of indoleglycerol phosphate to indole and glyceraldehyde 3-phosphate.</text>
</comment>
<evidence type="ECO:0000256" key="7">
    <source>
        <dbReference type="ARBA" id="ARBA00049047"/>
    </source>
</evidence>
<sequence length="243" mass="26732">MKTLMTHLYYGDISPDFSQKLALTLASAGADFLEIGIPYSDPVCDGVIFQAACRQALKQGITPDDVINGLKKIRENTDTPIYLTSYFGPIFKMGIEIFLRKAKSSGVKGLIVPDLPLEEQKIKLPLIQFAAVNSSTERLHQIIEAAQDFIYVMSLPGITGDENPGYENLKKLLKLIKSKTDRKILVGFGIRTAKEAAEICGMGADGVIIGSRIAEIYRSEPKNEDQSLDKIRKLVINVKKAIG</sequence>
<dbReference type="UniPathway" id="UPA00035">
    <property type="reaction ID" value="UER00044"/>
</dbReference>
<dbReference type="EMBL" id="LCFP01000004">
    <property type="protein sequence ID" value="KKS97947.1"/>
    <property type="molecule type" value="Genomic_DNA"/>
</dbReference>
<feature type="active site" description="Proton acceptor" evidence="8">
    <location>
        <position position="34"/>
    </location>
</feature>
<dbReference type="GO" id="GO:0004834">
    <property type="term" value="F:tryptophan synthase activity"/>
    <property type="evidence" value="ECO:0007669"/>
    <property type="project" value="UniProtKB-UniRule"/>
</dbReference>
<feature type="active site" description="Proton acceptor" evidence="8">
    <location>
        <position position="45"/>
    </location>
</feature>
<dbReference type="GO" id="GO:0005829">
    <property type="term" value="C:cytosol"/>
    <property type="evidence" value="ECO:0007669"/>
    <property type="project" value="TreeGrafter"/>
</dbReference>
<dbReference type="STRING" id="1618443.UV73_C0004G0089"/>
<evidence type="ECO:0000256" key="3">
    <source>
        <dbReference type="ARBA" id="ARBA00022605"/>
    </source>
</evidence>
<keyword evidence="3 8" id="KW-0028">Amino-acid biosynthesis</keyword>
<dbReference type="SUPFAM" id="SSF51366">
    <property type="entry name" value="Ribulose-phoshate binding barrel"/>
    <property type="match status" value="1"/>
</dbReference>
<dbReference type="PATRIC" id="fig|1618443.3.peg.746"/>
<evidence type="ECO:0000256" key="1">
    <source>
        <dbReference type="ARBA" id="ARBA00004733"/>
    </source>
</evidence>
<dbReference type="HAMAP" id="MF_00131">
    <property type="entry name" value="Trp_synth_alpha"/>
    <property type="match status" value="1"/>
</dbReference>
<dbReference type="CDD" id="cd04724">
    <property type="entry name" value="Tryptophan_synthase_alpha"/>
    <property type="match status" value="1"/>
</dbReference>
<evidence type="ECO:0000256" key="9">
    <source>
        <dbReference type="RuleBase" id="RU003662"/>
    </source>
</evidence>
<name>A0A0G1DK35_9BACT</name>
<dbReference type="PANTHER" id="PTHR43406">
    <property type="entry name" value="TRYPTOPHAN SYNTHASE, ALPHA CHAIN"/>
    <property type="match status" value="1"/>
</dbReference>
<evidence type="ECO:0000256" key="2">
    <source>
        <dbReference type="ARBA" id="ARBA00011270"/>
    </source>
</evidence>
<dbReference type="PANTHER" id="PTHR43406:SF1">
    <property type="entry name" value="TRYPTOPHAN SYNTHASE ALPHA CHAIN, CHLOROPLASTIC"/>
    <property type="match status" value="1"/>
</dbReference>
<dbReference type="InterPro" id="IPR011060">
    <property type="entry name" value="RibuloseP-bd_barrel"/>
</dbReference>
<proteinExistence type="inferred from homology"/>
<dbReference type="AlphaFoldDB" id="A0A0G1DK35"/>
<comment type="subunit">
    <text evidence="2 8">Tetramer of two alpha and two beta chains.</text>
</comment>
<comment type="catalytic activity">
    <reaction evidence="7 8">
        <text>(1S,2R)-1-C-(indol-3-yl)glycerol 3-phosphate + L-serine = D-glyceraldehyde 3-phosphate + L-tryptophan + H2O</text>
        <dbReference type="Rhea" id="RHEA:10532"/>
        <dbReference type="ChEBI" id="CHEBI:15377"/>
        <dbReference type="ChEBI" id="CHEBI:33384"/>
        <dbReference type="ChEBI" id="CHEBI:57912"/>
        <dbReference type="ChEBI" id="CHEBI:58866"/>
        <dbReference type="ChEBI" id="CHEBI:59776"/>
        <dbReference type="EC" id="4.2.1.20"/>
    </reaction>
</comment>
<dbReference type="NCBIfam" id="TIGR00262">
    <property type="entry name" value="trpA"/>
    <property type="match status" value="1"/>
</dbReference>
<protein>
    <recommendedName>
        <fullName evidence="8">Tryptophan synthase alpha chain</fullName>
        <ecNumber evidence="8">4.2.1.20</ecNumber>
    </recommendedName>
</protein>
<dbReference type="InterPro" id="IPR002028">
    <property type="entry name" value="Trp_synthase_suA"/>
</dbReference>
<evidence type="ECO:0000256" key="8">
    <source>
        <dbReference type="HAMAP-Rule" id="MF_00131"/>
    </source>
</evidence>
<reference evidence="10 11" key="1">
    <citation type="journal article" date="2015" name="Nature">
        <title>rRNA introns, odd ribosomes, and small enigmatic genomes across a large radiation of phyla.</title>
        <authorList>
            <person name="Brown C.T."/>
            <person name="Hug L.A."/>
            <person name="Thomas B.C."/>
            <person name="Sharon I."/>
            <person name="Castelle C.J."/>
            <person name="Singh A."/>
            <person name="Wilkins M.J."/>
            <person name="Williams K.H."/>
            <person name="Banfield J.F."/>
        </authorList>
    </citation>
    <scope>NUCLEOTIDE SEQUENCE [LARGE SCALE GENOMIC DNA]</scope>
</reference>
<dbReference type="EC" id="4.2.1.20" evidence="8"/>
<evidence type="ECO:0000313" key="10">
    <source>
        <dbReference type="EMBL" id="KKS97947.1"/>
    </source>
</evidence>
<gene>
    <name evidence="8" type="primary">trpA</name>
    <name evidence="10" type="ORF">UV73_C0004G0089</name>
</gene>
<keyword evidence="6 8" id="KW-0456">Lyase</keyword>
<accession>A0A0G1DK35</accession>
<dbReference type="InterPro" id="IPR013785">
    <property type="entry name" value="Aldolase_TIM"/>
</dbReference>
<keyword evidence="4 8" id="KW-0822">Tryptophan biosynthesis</keyword>
<comment type="similarity">
    <text evidence="8 9">Belongs to the TrpA family.</text>
</comment>
<dbReference type="Pfam" id="PF00290">
    <property type="entry name" value="Trp_syntA"/>
    <property type="match status" value="1"/>
</dbReference>
<comment type="pathway">
    <text evidence="1 8">Amino-acid biosynthesis; L-tryptophan biosynthesis; L-tryptophan from chorismate: step 5/5.</text>
</comment>
<dbReference type="Proteomes" id="UP000034894">
    <property type="component" value="Unassembled WGS sequence"/>
</dbReference>
<evidence type="ECO:0000256" key="5">
    <source>
        <dbReference type="ARBA" id="ARBA00023141"/>
    </source>
</evidence>
<dbReference type="Gene3D" id="3.20.20.70">
    <property type="entry name" value="Aldolase class I"/>
    <property type="match status" value="1"/>
</dbReference>
<organism evidence="10 11">
    <name type="scientific">Candidatus Gottesmanbacteria bacterium GW2011_GWA2_43_14</name>
    <dbReference type="NCBI Taxonomy" id="1618443"/>
    <lineage>
        <taxon>Bacteria</taxon>
        <taxon>Candidatus Gottesmaniibacteriota</taxon>
    </lineage>
</organism>